<dbReference type="PANTHER" id="PTHR35841:SF1">
    <property type="entry name" value="PHOSPHONATES-BINDING PERIPLASMIC PROTEIN"/>
    <property type="match status" value="1"/>
</dbReference>
<dbReference type="PANTHER" id="PTHR35841">
    <property type="entry name" value="PHOSPHONATES-BINDING PERIPLASMIC PROTEIN"/>
    <property type="match status" value="1"/>
</dbReference>
<evidence type="ECO:0000313" key="2">
    <source>
        <dbReference type="Proteomes" id="UP000245124"/>
    </source>
</evidence>
<accession>A0A2R5FL05</accession>
<sequence length="276" mass="31668">MPRFYKKLQITSYLAPNWFGFYQAIAAYLGRVLKVEFQLQPGECDPLEDLQLFEDQIDLAFICGLPLIRYSQIISNQFQTLVAPVMQSSRYSNRPIYYADIIVNANSNIQKFEDLAKKTFCYNDLGSNSGYNLLCHKLIEEKYPESFFGKMLQSGSHQHSIRWVVEGLADCASIDSVVLEQELKDFPELLKHLRVVEVLGPSPMPPLVVAQRLGISLIQQMQLALLQPDAELQTVMEQFGVRRFAVVELKDYQILNQIYSVSVARRRYHSCVSLSR</sequence>
<dbReference type="AlphaFoldDB" id="A0A2R5FL05"/>
<dbReference type="EMBL" id="BDUD01000001">
    <property type="protein sequence ID" value="GBG18699.1"/>
    <property type="molecule type" value="Genomic_DNA"/>
</dbReference>
<protein>
    <submittedName>
        <fullName evidence="1">ABC-type phosphate/phosphonate transport system periplasmic component-like protein</fullName>
    </submittedName>
</protein>
<comment type="caution">
    <text evidence="1">The sequence shown here is derived from an EMBL/GenBank/DDBJ whole genome shotgun (WGS) entry which is preliminary data.</text>
</comment>
<dbReference type="RefSeq" id="WP_109008662.1">
    <property type="nucleotide sequence ID" value="NZ_BDUD01000001.1"/>
</dbReference>
<dbReference type="Pfam" id="PF12974">
    <property type="entry name" value="Phosphonate-bd"/>
    <property type="match status" value="1"/>
</dbReference>
<dbReference type="Proteomes" id="UP000245124">
    <property type="component" value="Unassembled WGS sequence"/>
</dbReference>
<evidence type="ECO:0000313" key="1">
    <source>
        <dbReference type="EMBL" id="GBG18699.1"/>
    </source>
</evidence>
<keyword evidence="2" id="KW-1185">Reference proteome</keyword>
<name>A0A2R5FL05_NOSCO</name>
<dbReference type="OrthoDB" id="9802896at2"/>
<reference evidence="1 2" key="1">
    <citation type="submission" date="2017-06" db="EMBL/GenBank/DDBJ databases">
        <title>Genome sequencing of cyanobaciteial culture collection at National Institute for Environmental Studies (NIES).</title>
        <authorList>
            <person name="Hirose Y."/>
            <person name="Shimura Y."/>
            <person name="Fujisawa T."/>
            <person name="Nakamura Y."/>
            <person name="Kawachi M."/>
        </authorList>
    </citation>
    <scope>NUCLEOTIDE SEQUENCE [LARGE SCALE GENOMIC DNA]</scope>
    <source>
        <strain evidence="1 2">NIES-4072</strain>
    </source>
</reference>
<gene>
    <name evidence="1" type="ORF">NIES4072_23640</name>
</gene>
<dbReference type="Gene3D" id="3.40.190.10">
    <property type="entry name" value="Periplasmic binding protein-like II"/>
    <property type="match status" value="2"/>
</dbReference>
<proteinExistence type="predicted"/>
<dbReference type="SUPFAM" id="SSF53850">
    <property type="entry name" value="Periplasmic binding protein-like II"/>
    <property type="match status" value="1"/>
</dbReference>
<organism evidence="1 2">
    <name type="scientific">Nostoc commune NIES-4072</name>
    <dbReference type="NCBI Taxonomy" id="2005467"/>
    <lineage>
        <taxon>Bacteria</taxon>
        <taxon>Bacillati</taxon>
        <taxon>Cyanobacteriota</taxon>
        <taxon>Cyanophyceae</taxon>
        <taxon>Nostocales</taxon>
        <taxon>Nostocaceae</taxon>
        <taxon>Nostoc</taxon>
    </lineage>
</organism>